<evidence type="ECO:0000256" key="1">
    <source>
        <dbReference type="ARBA" id="ARBA00022679"/>
    </source>
</evidence>
<keyword evidence="4" id="KW-0328">Glycosyltransferase</keyword>
<dbReference type="GO" id="GO:0047265">
    <property type="term" value="F:poly(glycerol-phosphate) alpha-glucosyltransferase activity"/>
    <property type="evidence" value="ECO:0007669"/>
    <property type="project" value="UniProtKB-EC"/>
</dbReference>
<evidence type="ECO:0000313" key="5">
    <source>
        <dbReference type="Proteomes" id="UP000319908"/>
    </source>
</evidence>
<proteinExistence type="predicted"/>
<dbReference type="SUPFAM" id="SSF53756">
    <property type="entry name" value="UDP-Glycosyltransferase/glycogen phosphorylase"/>
    <property type="match status" value="1"/>
</dbReference>
<dbReference type="AlphaFoldDB" id="A0A5C6C0J1"/>
<evidence type="ECO:0000259" key="2">
    <source>
        <dbReference type="Pfam" id="PF00534"/>
    </source>
</evidence>
<evidence type="ECO:0000259" key="3">
    <source>
        <dbReference type="Pfam" id="PF13439"/>
    </source>
</evidence>
<dbReference type="RefSeq" id="WP_146405125.1">
    <property type="nucleotide sequence ID" value="NZ_SJPU01000001.1"/>
</dbReference>
<keyword evidence="5" id="KW-1185">Reference proteome</keyword>
<accession>A0A5C6C0J1</accession>
<dbReference type="Gene3D" id="3.40.50.2000">
    <property type="entry name" value="Glycogen Phosphorylase B"/>
    <property type="match status" value="1"/>
</dbReference>
<feature type="domain" description="Glycosyl transferase family 1" evidence="2">
    <location>
        <begin position="176"/>
        <end position="329"/>
    </location>
</feature>
<gene>
    <name evidence="4" type="primary">tagE</name>
    <name evidence="4" type="ORF">Poly21_02280</name>
</gene>
<keyword evidence="1 4" id="KW-0808">Transferase</keyword>
<name>A0A5C6C0J1_9BACT</name>
<dbReference type="PANTHER" id="PTHR46401">
    <property type="entry name" value="GLYCOSYLTRANSFERASE WBBK-RELATED"/>
    <property type="match status" value="1"/>
</dbReference>
<dbReference type="Gene3D" id="3.40.50.11090">
    <property type="match status" value="1"/>
</dbReference>
<dbReference type="EMBL" id="SJPU01000001">
    <property type="protein sequence ID" value="TWU18073.1"/>
    <property type="molecule type" value="Genomic_DNA"/>
</dbReference>
<organism evidence="4 5">
    <name type="scientific">Allorhodopirellula heiligendammensis</name>
    <dbReference type="NCBI Taxonomy" id="2714739"/>
    <lineage>
        <taxon>Bacteria</taxon>
        <taxon>Pseudomonadati</taxon>
        <taxon>Planctomycetota</taxon>
        <taxon>Planctomycetia</taxon>
        <taxon>Pirellulales</taxon>
        <taxon>Pirellulaceae</taxon>
        <taxon>Allorhodopirellula</taxon>
    </lineage>
</organism>
<protein>
    <submittedName>
        <fullName evidence="4">Poly(Glycerol-phosphate) alpha-glucosyltransferase</fullName>
        <ecNumber evidence="4">2.4.1.52</ecNumber>
    </submittedName>
</protein>
<evidence type="ECO:0000313" key="4">
    <source>
        <dbReference type="EMBL" id="TWU18073.1"/>
    </source>
</evidence>
<dbReference type="Pfam" id="PF13439">
    <property type="entry name" value="Glyco_transf_4"/>
    <property type="match status" value="1"/>
</dbReference>
<dbReference type="CDD" id="cd03801">
    <property type="entry name" value="GT4_PimA-like"/>
    <property type="match status" value="1"/>
</dbReference>
<dbReference type="OrthoDB" id="283384at2"/>
<dbReference type="InterPro" id="IPR028098">
    <property type="entry name" value="Glyco_trans_4-like_N"/>
</dbReference>
<dbReference type="Proteomes" id="UP000319908">
    <property type="component" value="Unassembled WGS sequence"/>
</dbReference>
<comment type="caution">
    <text evidence="4">The sequence shown here is derived from an EMBL/GenBank/DDBJ whole genome shotgun (WGS) entry which is preliminary data.</text>
</comment>
<reference evidence="4 5" key="1">
    <citation type="journal article" date="2020" name="Antonie Van Leeuwenhoek">
        <title>Rhodopirellula heiligendammensis sp. nov., Rhodopirellula pilleata sp. nov., and Rhodopirellula solitaria sp. nov. isolated from natural or artificial marine surfaces in Northern Germany and California, USA, and emended description of the genus Rhodopirellula.</title>
        <authorList>
            <person name="Kallscheuer N."/>
            <person name="Wiegand S."/>
            <person name="Jogler M."/>
            <person name="Boedeker C."/>
            <person name="Peeters S.H."/>
            <person name="Rast P."/>
            <person name="Heuer A."/>
            <person name="Jetten M.S.M."/>
            <person name="Rohde M."/>
            <person name="Jogler C."/>
        </authorList>
    </citation>
    <scope>NUCLEOTIDE SEQUENCE [LARGE SCALE GENOMIC DNA]</scope>
    <source>
        <strain evidence="4 5">Poly21</strain>
    </source>
</reference>
<dbReference type="GO" id="GO:0009103">
    <property type="term" value="P:lipopolysaccharide biosynthetic process"/>
    <property type="evidence" value="ECO:0007669"/>
    <property type="project" value="TreeGrafter"/>
</dbReference>
<feature type="domain" description="Glycosyltransferase subfamily 4-like N-terminal" evidence="3">
    <location>
        <begin position="13"/>
        <end position="172"/>
    </location>
</feature>
<sequence length="363" mass="40118">MRITFLSPPPNLSGGERVIAIYARELIELGHEVEIVCNRKATPSLKSRLKRIVATRRVLEPPPPPSHYENYEVPFRIVEHSNGVLDSDLPDADVVIATYWRTTHWLPKIGREKGSTVYFFQDYGAPGQTWDLLTPTLTSCGHMITLCQWLADEVLKREPNTSLTIVRNAVDPVDPAILKSPRNPRQFGLVYRKTESKGCSDAFRAMALASEKAPIELVIFGEQPDEEQLAVFDRVESLGRIDEDQILKTYAACRGWLFPSHLEGFGLPILEAMSCGTPVIGTNAGAGSDLIDAGGGIMVGVGDVQATAEAIVQIANLDDSQWHRRSEQAYRLANEYTWQDAGKLFEAALIHAASNSCQFEAAK</sequence>
<dbReference type="Pfam" id="PF00534">
    <property type="entry name" value="Glycos_transf_1"/>
    <property type="match status" value="1"/>
</dbReference>
<dbReference type="EC" id="2.4.1.52" evidence="4"/>
<dbReference type="PANTHER" id="PTHR46401:SF2">
    <property type="entry name" value="GLYCOSYLTRANSFERASE WBBK-RELATED"/>
    <property type="match status" value="1"/>
</dbReference>
<dbReference type="InterPro" id="IPR001296">
    <property type="entry name" value="Glyco_trans_1"/>
</dbReference>